<reference evidence="2" key="1">
    <citation type="journal article" date="2021" name="PeerJ">
        <title>Extensive microbial diversity within the chicken gut microbiome revealed by metagenomics and culture.</title>
        <authorList>
            <person name="Gilroy R."/>
            <person name="Ravi A."/>
            <person name="Getino M."/>
            <person name="Pursley I."/>
            <person name="Horton D.L."/>
            <person name="Alikhan N.F."/>
            <person name="Baker D."/>
            <person name="Gharbi K."/>
            <person name="Hall N."/>
            <person name="Watson M."/>
            <person name="Adriaenssens E.M."/>
            <person name="Foster-Nyarko E."/>
            <person name="Jarju S."/>
            <person name="Secka A."/>
            <person name="Antonio M."/>
            <person name="Oren A."/>
            <person name="Chaudhuri R.R."/>
            <person name="La Ragione R."/>
            <person name="Hildebrand F."/>
            <person name="Pallen M.J."/>
        </authorList>
    </citation>
    <scope>NUCLEOTIDE SEQUENCE</scope>
    <source>
        <strain evidence="2">316</strain>
    </source>
</reference>
<sequence>MNAGSRIRAYEAMRGWWATAIRVLSLVMVLALVVPGAVHSAEAHRSPFHELSISANVDVSASDHADGCPACHANCGCHQALSADEMPAMPVPAPARASYATETPPVGSVSPDRLPRPPRA</sequence>
<organism evidence="2 3">
    <name type="scientific">Methylorubrum populi</name>
    <dbReference type="NCBI Taxonomy" id="223967"/>
    <lineage>
        <taxon>Bacteria</taxon>
        <taxon>Pseudomonadati</taxon>
        <taxon>Pseudomonadota</taxon>
        <taxon>Alphaproteobacteria</taxon>
        <taxon>Hyphomicrobiales</taxon>
        <taxon>Methylobacteriaceae</taxon>
        <taxon>Methylorubrum</taxon>
    </lineage>
</organism>
<evidence type="ECO:0000313" key="3">
    <source>
        <dbReference type="Proteomes" id="UP000742631"/>
    </source>
</evidence>
<feature type="region of interest" description="Disordered" evidence="1">
    <location>
        <begin position="92"/>
        <end position="120"/>
    </location>
</feature>
<proteinExistence type="predicted"/>
<dbReference type="Proteomes" id="UP000742631">
    <property type="component" value="Unassembled WGS sequence"/>
</dbReference>
<evidence type="ECO:0000313" key="2">
    <source>
        <dbReference type="EMBL" id="HJE22871.1"/>
    </source>
</evidence>
<dbReference type="EMBL" id="DYYG01000013">
    <property type="protein sequence ID" value="HJE22871.1"/>
    <property type="molecule type" value="Genomic_DNA"/>
</dbReference>
<dbReference type="AlphaFoldDB" id="A0A921E050"/>
<gene>
    <name evidence="2" type="ORF">K8W01_04365</name>
</gene>
<protein>
    <recommendedName>
        <fullName evidence="4">DUF2946 domain-containing protein</fullName>
    </recommendedName>
</protein>
<evidence type="ECO:0008006" key="4">
    <source>
        <dbReference type="Google" id="ProtNLM"/>
    </source>
</evidence>
<accession>A0A921E050</accession>
<evidence type="ECO:0000256" key="1">
    <source>
        <dbReference type="SAM" id="MobiDB-lite"/>
    </source>
</evidence>
<name>A0A921E050_9HYPH</name>
<comment type="caution">
    <text evidence="2">The sequence shown here is derived from an EMBL/GenBank/DDBJ whole genome shotgun (WGS) entry which is preliminary data.</text>
</comment>
<reference evidence="2" key="2">
    <citation type="submission" date="2021-09" db="EMBL/GenBank/DDBJ databases">
        <authorList>
            <person name="Gilroy R."/>
        </authorList>
    </citation>
    <scope>NUCLEOTIDE SEQUENCE</scope>
    <source>
        <strain evidence="2">316</strain>
    </source>
</reference>